<feature type="non-terminal residue" evidence="1">
    <location>
        <position position="1"/>
    </location>
</feature>
<dbReference type="AlphaFoldDB" id="A0A3P7MI28"/>
<dbReference type="Proteomes" id="UP000271087">
    <property type="component" value="Unassembled WGS sequence"/>
</dbReference>
<evidence type="ECO:0000313" key="2">
    <source>
        <dbReference type="Proteomes" id="UP000271087"/>
    </source>
</evidence>
<proteinExistence type="predicted"/>
<dbReference type="EMBL" id="UYRW01011038">
    <property type="protein sequence ID" value="VDM99328.1"/>
    <property type="molecule type" value="Genomic_DNA"/>
</dbReference>
<protein>
    <submittedName>
        <fullName evidence="1">Uncharacterized protein</fullName>
    </submittedName>
</protein>
<organism evidence="1 2">
    <name type="scientific">Onchocerca ochengi</name>
    <name type="common">Filarial nematode worm</name>
    <dbReference type="NCBI Taxonomy" id="42157"/>
    <lineage>
        <taxon>Eukaryota</taxon>
        <taxon>Metazoa</taxon>
        <taxon>Ecdysozoa</taxon>
        <taxon>Nematoda</taxon>
        <taxon>Chromadorea</taxon>
        <taxon>Rhabditida</taxon>
        <taxon>Spirurina</taxon>
        <taxon>Spiruromorpha</taxon>
        <taxon>Filarioidea</taxon>
        <taxon>Onchocercidae</taxon>
        <taxon>Onchocerca</taxon>
    </lineage>
</organism>
<name>A0A3P7MI28_ONCOC</name>
<keyword evidence="2" id="KW-1185">Reference proteome</keyword>
<evidence type="ECO:0000313" key="1">
    <source>
        <dbReference type="EMBL" id="VDM99328.1"/>
    </source>
</evidence>
<accession>A0A3P7MI28</accession>
<gene>
    <name evidence="1" type="ORF">NOO_LOCUS12548</name>
</gene>
<sequence length="63" mass="6848">RGAIPTYSVRKSTVTSPHKSLIEYGAIERTVSTVATQTTAEDKVEFDVETSDNSEITDCKVPS</sequence>
<reference evidence="1 2" key="1">
    <citation type="submission" date="2018-08" db="EMBL/GenBank/DDBJ databases">
        <authorList>
            <person name="Laetsch R D."/>
            <person name="Stevens L."/>
            <person name="Kumar S."/>
            <person name="Blaxter L. M."/>
        </authorList>
    </citation>
    <scope>NUCLEOTIDE SEQUENCE [LARGE SCALE GENOMIC DNA]</scope>
</reference>
<dbReference type="OrthoDB" id="10543906at2759"/>